<dbReference type="AlphaFoldDB" id="A0A146K119"/>
<name>A0A146K119_9EUKA</name>
<feature type="non-terminal residue" evidence="1">
    <location>
        <position position="181"/>
    </location>
</feature>
<dbReference type="InterPro" id="IPR026906">
    <property type="entry name" value="LRR_5"/>
</dbReference>
<dbReference type="InterPro" id="IPR032675">
    <property type="entry name" value="LRR_dom_sf"/>
</dbReference>
<sequence length="181" mass="20296">QDIQLLNFQQFCELFKISDEHQQLSSVTKTSVVGNVLVFVDGSINDTLPDKDYDFVIAMNLTRIMDVNSSILPHPITAWFSPKLSHIGQNVFKTASIRNFFANQLLFIGKSAFEASTQVKQLVLLKLSHIGQHAFAGSEIDSMFCPNLQKIEANAFQNTQIKHIYSEKLQIVGQSAFSNCL</sequence>
<dbReference type="Gene3D" id="3.80.10.10">
    <property type="entry name" value="Ribonuclease Inhibitor"/>
    <property type="match status" value="1"/>
</dbReference>
<dbReference type="EMBL" id="GDID01005996">
    <property type="protein sequence ID" value="JAP90610.1"/>
    <property type="molecule type" value="Transcribed_RNA"/>
</dbReference>
<protein>
    <submittedName>
        <fullName evidence="1">Leucine rich repeats-containing protein</fullName>
    </submittedName>
</protein>
<organism evidence="1">
    <name type="scientific">Trepomonas sp. PC1</name>
    <dbReference type="NCBI Taxonomy" id="1076344"/>
    <lineage>
        <taxon>Eukaryota</taxon>
        <taxon>Metamonada</taxon>
        <taxon>Diplomonadida</taxon>
        <taxon>Hexamitidae</taxon>
        <taxon>Hexamitinae</taxon>
        <taxon>Trepomonas</taxon>
    </lineage>
</organism>
<gene>
    <name evidence="1" type="ORF">TPC1_20091</name>
</gene>
<feature type="non-terminal residue" evidence="1">
    <location>
        <position position="1"/>
    </location>
</feature>
<evidence type="ECO:0000313" key="1">
    <source>
        <dbReference type="EMBL" id="JAP90610.1"/>
    </source>
</evidence>
<reference evidence="1" key="1">
    <citation type="submission" date="2015-07" db="EMBL/GenBank/DDBJ databases">
        <title>Adaptation to a free-living lifestyle via gene acquisitions in the diplomonad Trepomonas sp. PC1.</title>
        <authorList>
            <person name="Xu F."/>
            <person name="Jerlstrom-Hultqvist J."/>
            <person name="Kolisko M."/>
            <person name="Simpson A.G.B."/>
            <person name="Roger A.J."/>
            <person name="Svard S.G."/>
            <person name="Andersson J.O."/>
        </authorList>
    </citation>
    <scope>NUCLEOTIDE SEQUENCE</scope>
    <source>
        <strain evidence="1">PC1</strain>
    </source>
</reference>
<proteinExistence type="predicted"/>
<dbReference type="Pfam" id="PF13306">
    <property type="entry name" value="LRR_5"/>
    <property type="match status" value="1"/>
</dbReference>
<accession>A0A146K119</accession>